<dbReference type="PROSITE" id="PS50893">
    <property type="entry name" value="ABC_TRANSPORTER_2"/>
    <property type="match status" value="1"/>
</dbReference>
<proteinExistence type="inferred from homology"/>
<dbReference type="Pfam" id="PF00005">
    <property type="entry name" value="ABC_tran"/>
    <property type="match status" value="1"/>
</dbReference>
<feature type="domain" description="ABC transporter" evidence="5">
    <location>
        <begin position="7"/>
        <end position="230"/>
    </location>
</feature>
<evidence type="ECO:0000256" key="4">
    <source>
        <dbReference type="ARBA" id="ARBA00022840"/>
    </source>
</evidence>
<gene>
    <name evidence="6" type="ORF">FHG85_08670</name>
</gene>
<organism evidence="6 7">
    <name type="scientific">Tenuifilum thalassicum</name>
    <dbReference type="NCBI Taxonomy" id="2590900"/>
    <lineage>
        <taxon>Bacteria</taxon>
        <taxon>Pseudomonadati</taxon>
        <taxon>Bacteroidota</taxon>
        <taxon>Bacteroidia</taxon>
        <taxon>Bacteroidales</taxon>
        <taxon>Tenuifilaceae</taxon>
        <taxon>Tenuifilum</taxon>
    </lineage>
</organism>
<dbReference type="SUPFAM" id="SSF52540">
    <property type="entry name" value="P-loop containing nucleoside triphosphate hydrolases"/>
    <property type="match status" value="1"/>
</dbReference>
<accession>A0A7D3XW78</accession>
<evidence type="ECO:0000256" key="3">
    <source>
        <dbReference type="ARBA" id="ARBA00022741"/>
    </source>
</evidence>
<reference evidence="6 7" key="1">
    <citation type="submission" date="2019-07" db="EMBL/GenBank/DDBJ databases">
        <title>Thalassofilum flectens gen. nov., sp. nov., a novel moderate thermophilic anaerobe from a shallow sea hot spring in Kunashir Island (Russia), representing a new family in the order Bacteroidales, and proposal of Thalassofilacea fam. nov.</title>
        <authorList>
            <person name="Kochetkova T.V."/>
            <person name="Podosokorskaya O.A."/>
            <person name="Novikov A."/>
            <person name="Elcheninov A.G."/>
            <person name="Toshchakov S.V."/>
            <person name="Kublanov I.V."/>
        </authorList>
    </citation>
    <scope>NUCLEOTIDE SEQUENCE [LARGE SCALE GENOMIC DNA]</scope>
    <source>
        <strain evidence="6 7">38-H</strain>
    </source>
</reference>
<dbReference type="InterPro" id="IPR003439">
    <property type="entry name" value="ABC_transporter-like_ATP-bd"/>
</dbReference>
<sequence length="297" mass="32705">MGMSTLLSIKKLTKRYSSTLALNDFTLDVKKGEVIGILGPNGSGKTTLLSIILGLRFPTSGSFEWRDSKPNCFPKGSVGALIEVPTFYPYLSLEKNLRVSAFAKNISYDQIYPAIELVGLTPYLKAKVSTFSLGMKQRMAIAQALLGNPEIIILDEPTNGLDPEGIVEVRNLIKELHLKGKTIILASHNLDEVQRTCTHVAVLNKGELQAAGLVDELLASAKVAHISVANAGKMNGFISEHPDIKLVEKLGNDFKLLLDEKEQKSLLIDLEEFGVVVNSFEIRNMNLEELFIKLIRK</sequence>
<dbReference type="GO" id="GO:0016887">
    <property type="term" value="F:ATP hydrolysis activity"/>
    <property type="evidence" value="ECO:0007669"/>
    <property type="project" value="InterPro"/>
</dbReference>
<evidence type="ECO:0000256" key="2">
    <source>
        <dbReference type="ARBA" id="ARBA00022448"/>
    </source>
</evidence>
<dbReference type="PROSITE" id="PS00211">
    <property type="entry name" value="ABC_TRANSPORTER_1"/>
    <property type="match status" value="1"/>
</dbReference>
<evidence type="ECO:0000313" key="7">
    <source>
        <dbReference type="Proteomes" id="UP000500961"/>
    </source>
</evidence>
<dbReference type="Proteomes" id="UP000500961">
    <property type="component" value="Chromosome"/>
</dbReference>
<dbReference type="Gene3D" id="3.40.50.300">
    <property type="entry name" value="P-loop containing nucleotide triphosphate hydrolases"/>
    <property type="match status" value="1"/>
</dbReference>
<dbReference type="EMBL" id="CP041345">
    <property type="protein sequence ID" value="QKG80331.1"/>
    <property type="molecule type" value="Genomic_DNA"/>
</dbReference>
<evidence type="ECO:0000313" key="6">
    <source>
        <dbReference type="EMBL" id="QKG80331.1"/>
    </source>
</evidence>
<comment type="similarity">
    <text evidence="1">Belongs to the ABC transporter superfamily.</text>
</comment>
<protein>
    <submittedName>
        <fullName evidence="6">ABC transporter ATP-binding protein</fullName>
    </submittedName>
</protein>
<dbReference type="InterPro" id="IPR027417">
    <property type="entry name" value="P-loop_NTPase"/>
</dbReference>
<dbReference type="InterPro" id="IPR003593">
    <property type="entry name" value="AAA+_ATPase"/>
</dbReference>
<dbReference type="AlphaFoldDB" id="A0A7D3XW78"/>
<dbReference type="PANTHER" id="PTHR43335">
    <property type="entry name" value="ABC TRANSPORTER, ATP-BINDING PROTEIN"/>
    <property type="match status" value="1"/>
</dbReference>
<dbReference type="InterPro" id="IPR017871">
    <property type="entry name" value="ABC_transporter-like_CS"/>
</dbReference>
<keyword evidence="3" id="KW-0547">Nucleotide-binding</keyword>
<dbReference type="GO" id="GO:0005524">
    <property type="term" value="F:ATP binding"/>
    <property type="evidence" value="ECO:0007669"/>
    <property type="project" value="UniProtKB-KW"/>
</dbReference>
<evidence type="ECO:0000256" key="1">
    <source>
        <dbReference type="ARBA" id="ARBA00005417"/>
    </source>
</evidence>
<dbReference type="SMART" id="SM00382">
    <property type="entry name" value="AAA"/>
    <property type="match status" value="1"/>
</dbReference>
<dbReference type="KEGG" id="ttz:FHG85_08670"/>
<keyword evidence="7" id="KW-1185">Reference proteome</keyword>
<evidence type="ECO:0000259" key="5">
    <source>
        <dbReference type="PROSITE" id="PS50893"/>
    </source>
</evidence>
<keyword evidence="2" id="KW-0813">Transport</keyword>
<keyword evidence="4 6" id="KW-0067">ATP-binding</keyword>
<dbReference type="PANTHER" id="PTHR43335:SF2">
    <property type="entry name" value="ABC TRANSPORTER, ATP-BINDING PROTEIN"/>
    <property type="match status" value="1"/>
</dbReference>
<name>A0A7D3XW78_9BACT</name>